<proteinExistence type="predicted"/>
<evidence type="ECO:0000313" key="1">
    <source>
        <dbReference type="EMBL" id="AKS43162.1"/>
    </source>
</evidence>
<name>A0A0K0XZU1_9GAMM</name>
<dbReference type="EMBL" id="CP012154">
    <property type="protein sequence ID" value="AKS43162.1"/>
    <property type="molecule type" value="Genomic_DNA"/>
</dbReference>
<organism evidence="1 2">
    <name type="scientific">Wenzhouxiangella marina</name>
    <dbReference type="NCBI Taxonomy" id="1579979"/>
    <lineage>
        <taxon>Bacteria</taxon>
        <taxon>Pseudomonadati</taxon>
        <taxon>Pseudomonadota</taxon>
        <taxon>Gammaproteobacteria</taxon>
        <taxon>Chromatiales</taxon>
        <taxon>Wenzhouxiangellaceae</taxon>
        <taxon>Wenzhouxiangella</taxon>
    </lineage>
</organism>
<accession>A0A0K0XZU1</accession>
<keyword evidence="2" id="KW-1185">Reference proteome</keyword>
<reference evidence="1 2" key="1">
    <citation type="submission" date="2015-07" db="EMBL/GenBank/DDBJ databases">
        <authorList>
            <person name="Noorani M."/>
        </authorList>
    </citation>
    <scope>NUCLEOTIDE SEQUENCE [LARGE SCALE GENOMIC DNA]</scope>
    <source>
        <strain evidence="1 2">KCTC 42284</strain>
    </source>
</reference>
<sequence>MIQCCRNSSSRRTLAFALLAAAAQIGMALIVSGWV</sequence>
<gene>
    <name evidence="1" type="ORF">WM2015_2805</name>
</gene>
<dbReference type="Proteomes" id="UP000066624">
    <property type="component" value="Chromosome"/>
</dbReference>
<dbReference type="KEGG" id="wma:WM2015_2805"/>
<dbReference type="STRING" id="1579979.WM2015_2805"/>
<dbReference type="AlphaFoldDB" id="A0A0K0XZU1"/>
<protein>
    <submittedName>
        <fullName evidence="1">Uncharacterized protein</fullName>
    </submittedName>
</protein>
<evidence type="ECO:0000313" key="2">
    <source>
        <dbReference type="Proteomes" id="UP000066624"/>
    </source>
</evidence>